<evidence type="ECO:0000313" key="7">
    <source>
        <dbReference type="EMBL" id="GIZ48567.1"/>
    </source>
</evidence>
<feature type="domain" description="O-methyltransferase dimerisation" evidence="6">
    <location>
        <begin position="62"/>
        <end position="130"/>
    </location>
</feature>
<dbReference type="InterPro" id="IPR036390">
    <property type="entry name" value="WH_DNA-bd_sf"/>
</dbReference>
<protein>
    <recommendedName>
        <fullName evidence="9">O-methyltransferase</fullName>
    </recommendedName>
</protein>
<feature type="active site" description="Proton acceptor" evidence="4">
    <location>
        <position position="314"/>
    </location>
</feature>
<name>A0A9P3CSL2_9PEZI</name>
<comment type="caution">
    <text evidence="7">The sequence shown here is derived from an EMBL/GenBank/DDBJ whole genome shotgun (WGS) entry which is preliminary data.</text>
</comment>
<evidence type="ECO:0000259" key="5">
    <source>
        <dbReference type="Pfam" id="PF00891"/>
    </source>
</evidence>
<evidence type="ECO:0000313" key="8">
    <source>
        <dbReference type="Proteomes" id="UP000825890"/>
    </source>
</evidence>
<dbReference type="InterPro" id="IPR016461">
    <property type="entry name" value="COMT-like"/>
</dbReference>
<keyword evidence="3" id="KW-0949">S-adenosyl-L-methionine</keyword>
<dbReference type="OrthoDB" id="3649660at2759"/>
<proteinExistence type="predicted"/>
<dbReference type="GO" id="GO:0008171">
    <property type="term" value="F:O-methyltransferase activity"/>
    <property type="evidence" value="ECO:0007669"/>
    <property type="project" value="InterPro"/>
</dbReference>
<dbReference type="EMBL" id="BOLY01000008">
    <property type="protein sequence ID" value="GIZ48567.1"/>
    <property type="molecule type" value="Genomic_DNA"/>
</dbReference>
<dbReference type="Gene3D" id="3.40.50.150">
    <property type="entry name" value="Vaccinia Virus protein VP39"/>
    <property type="match status" value="1"/>
</dbReference>
<dbReference type="PROSITE" id="PS51683">
    <property type="entry name" value="SAM_OMT_II"/>
    <property type="match status" value="1"/>
</dbReference>
<dbReference type="GeneID" id="68297196"/>
<dbReference type="GO" id="GO:0046983">
    <property type="term" value="F:protein dimerization activity"/>
    <property type="evidence" value="ECO:0007669"/>
    <property type="project" value="InterPro"/>
</dbReference>
<evidence type="ECO:0000256" key="4">
    <source>
        <dbReference type="PIRSR" id="PIRSR005739-1"/>
    </source>
</evidence>
<dbReference type="PANTHER" id="PTHR43712:SF1">
    <property type="entry name" value="HYPOTHETICAL O-METHYLTRANSFERASE (EUROFUNG)-RELATED"/>
    <property type="match status" value="1"/>
</dbReference>
<dbReference type="AlphaFoldDB" id="A0A9P3CSL2"/>
<dbReference type="SUPFAM" id="SSF46785">
    <property type="entry name" value="Winged helix' DNA-binding domain"/>
    <property type="match status" value="1"/>
</dbReference>
<dbReference type="Pfam" id="PF08100">
    <property type="entry name" value="Dimerisation"/>
    <property type="match status" value="1"/>
</dbReference>
<dbReference type="Pfam" id="PF00891">
    <property type="entry name" value="Methyltransf_2"/>
    <property type="match status" value="1"/>
</dbReference>
<dbReference type="InterPro" id="IPR036388">
    <property type="entry name" value="WH-like_DNA-bd_sf"/>
</dbReference>
<dbReference type="PIRSF" id="PIRSF005739">
    <property type="entry name" value="O-mtase"/>
    <property type="match status" value="1"/>
</dbReference>
<accession>A0A9P3CSL2</accession>
<dbReference type="SUPFAM" id="SSF53335">
    <property type="entry name" value="S-adenosyl-L-methionine-dependent methyltransferases"/>
    <property type="match status" value="1"/>
</dbReference>
<dbReference type="Gene3D" id="1.10.10.10">
    <property type="entry name" value="Winged helix-like DNA-binding domain superfamily/Winged helix DNA-binding domain"/>
    <property type="match status" value="1"/>
</dbReference>
<dbReference type="RefSeq" id="XP_044663054.1">
    <property type="nucleotide sequence ID" value="XM_044807119.1"/>
</dbReference>
<reference evidence="7 8" key="1">
    <citation type="submission" date="2021-01" db="EMBL/GenBank/DDBJ databases">
        <title>Cercospora kikuchii MAFF 305040 whole genome shotgun sequence.</title>
        <authorList>
            <person name="Kashiwa T."/>
            <person name="Suzuki T."/>
        </authorList>
    </citation>
    <scope>NUCLEOTIDE SEQUENCE [LARGE SCALE GENOMIC DNA]</scope>
    <source>
        <strain evidence="7 8">MAFF 305040</strain>
    </source>
</reference>
<organism evidence="7 8">
    <name type="scientific">Cercospora kikuchii</name>
    <dbReference type="NCBI Taxonomy" id="84275"/>
    <lineage>
        <taxon>Eukaryota</taxon>
        <taxon>Fungi</taxon>
        <taxon>Dikarya</taxon>
        <taxon>Ascomycota</taxon>
        <taxon>Pezizomycotina</taxon>
        <taxon>Dothideomycetes</taxon>
        <taxon>Dothideomycetidae</taxon>
        <taxon>Mycosphaerellales</taxon>
        <taxon>Mycosphaerellaceae</taxon>
        <taxon>Cercospora</taxon>
    </lineage>
</organism>
<evidence type="ECO:0000256" key="1">
    <source>
        <dbReference type="ARBA" id="ARBA00022603"/>
    </source>
</evidence>
<keyword evidence="8" id="KW-1185">Reference proteome</keyword>
<keyword evidence="1" id="KW-0489">Methyltransferase</keyword>
<keyword evidence="2" id="KW-0808">Transferase</keyword>
<gene>
    <name evidence="7" type="ORF">CKM354_001162100</name>
</gene>
<dbReference type="GO" id="GO:0032259">
    <property type="term" value="P:methylation"/>
    <property type="evidence" value="ECO:0007669"/>
    <property type="project" value="UniProtKB-KW"/>
</dbReference>
<dbReference type="PANTHER" id="PTHR43712">
    <property type="entry name" value="PUTATIVE (AFU_ORTHOLOGUE AFUA_4G14580)-RELATED"/>
    <property type="match status" value="1"/>
</dbReference>
<evidence type="ECO:0000256" key="2">
    <source>
        <dbReference type="ARBA" id="ARBA00022679"/>
    </source>
</evidence>
<dbReference type="InterPro" id="IPR012967">
    <property type="entry name" value="COMT_dimerisation"/>
</dbReference>
<evidence type="ECO:0008006" key="9">
    <source>
        <dbReference type="Google" id="ProtNLM"/>
    </source>
</evidence>
<dbReference type="InterPro" id="IPR029063">
    <property type="entry name" value="SAM-dependent_MTases_sf"/>
</dbReference>
<feature type="domain" description="O-methyltransferase C-terminal" evidence="5">
    <location>
        <begin position="240"/>
        <end position="385"/>
    </location>
</feature>
<dbReference type="InterPro" id="IPR001077">
    <property type="entry name" value="COMT_C"/>
</dbReference>
<sequence length="407" mass="45160">MDIASSIECINTIAGHYAKVNITEDLAARLELLRAAQNLVAALKPPDMVVADMAFSIFHYASVRLALEMGIFEKLVSADRPLNATELAASTTADTQLVLRIARSLAGAGFLADAQTADGQSEFEITAAGRHTIVPSCRAGLKFHFDQNLPVIMHAPKFFRQNGFRIPTTQADGFFQHVYQTEDDCYTYWSRQAGVMENFNTFMQGYFGAREFVRPITWFPYDQVCFDGFDASSGSKYAYVDVGGGKGHHTQGVLEKYTGVQGVFMLQDIPQVIEDIDKTPGIALSDRIERLGHDFFQPQPVRGARTYVLDNVLHNWNDLMAQKILENVRVAMKPKYSKLIVQGIVMPDANVPLLQSGLDLAMLFSHNGVQRSRAQWQGLLEAAGLRIIKFWTPPGTGNAMIEAEVEE</sequence>
<evidence type="ECO:0000256" key="3">
    <source>
        <dbReference type="ARBA" id="ARBA00022691"/>
    </source>
</evidence>
<evidence type="ECO:0000259" key="6">
    <source>
        <dbReference type="Pfam" id="PF08100"/>
    </source>
</evidence>
<dbReference type="Proteomes" id="UP000825890">
    <property type="component" value="Unassembled WGS sequence"/>
</dbReference>